<evidence type="ECO:0000313" key="6">
    <source>
        <dbReference type="EMBL" id="KAE9201609.1"/>
    </source>
</evidence>
<accession>A0A6A3RTG6</accession>
<dbReference type="Proteomes" id="UP000440732">
    <property type="component" value="Unassembled WGS sequence"/>
</dbReference>
<name>A0A6A3RTG6_9STRA</name>
<evidence type="ECO:0000313" key="18">
    <source>
        <dbReference type="Proteomes" id="UP000476176"/>
    </source>
</evidence>
<evidence type="ECO:0000313" key="17">
    <source>
        <dbReference type="Proteomes" id="UP000460718"/>
    </source>
</evidence>
<dbReference type="EMBL" id="QXFX01000754">
    <property type="protein sequence ID" value="KAE9105323.1"/>
    <property type="molecule type" value="Genomic_DNA"/>
</dbReference>
<evidence type="ECO:0000313" key="15">
    <source>
        <dbReference type="Proteomes" id="UP000440732"/>
    </source>
</evidence>
<evidence type="ECO:0000313" key="19">
    <source>
        <dbReference type="Proteomes" id="UP000486351"/>
    </source>
</evidence>
<evidence type="ECO:0000313" key="3">
    <source>
        <dbReference type="EMBL" id="KAE9102918.1"/>
    </source>
</evidence>
<proteinExistence type="predicted"/>
<evidence type="ECO:0000313" key="7">
    <source>
        <dbReference type="EMBL" id="KAE9222547.1"/>
    </source>
</evidence>
<organism evidence="3 15">
    <name type="scientific">Phytophthora fragariae</name>
    <dbReference type="NCBI Taxonomy" id="53985"/>
    <lineage>
        <taxon>Eukaryota</taxon>
        <taxon>Sar</taxon>
        <taxon>Stramenopiles</taxon>
        <taxon>Oomycota</taxon>
        <taxon>Peronosporomycetes</taxon>
        <taxon>Peronosporales</taxon>
        <taxon>Peronosporaceae</taxon>
        <taxon>Phytophthora</taxon>
    </lineage>
</organism>
<evidence type="ECO:0000313" key="1">
    <source>
        <dbReference type="EMBL" id="KAE8935689.1"/>
    </source>
</evidence>
<evidence type="ECO:0000313" key="16">
    <source>
        <dbReference type="Proteomes" id="UP000441208"/>
    </source>
</evidence>
<comment type="caution">
    <text evidence="3">The sequence shown here is derived from an EMBL/GenBank/DDBJ whole genome shotgun (WGS) entry which is preliminary data.</text>
</comment>
<dbReference type="Proteomes" id="UP000486351">
    <property type="component" value="Unassembled WGS sequence"/>
</dbReference>
<dbReference type="Proteomes" id="UP000437068">
    <property type="component" value="Unassembled WGS sequence"/>
</dbReference>
<evidence type="ECO:0000313" key="5">
    <source>
        <dbReference type="EMBL" id="KAE9110052.1"/>
    </source>
</evidence>
<protein>
    <submittedName>
        <fullName evidence="3">Uncharacterized protein</fullName>
    </submittedName>
</protein>
<evidence type="ECO:0000313" key="8">
    <source>
        <dbReference type="EMBL" id="KAE9236135.1"/>
    </source>
</evidence>
<evidence type="ECO:0000313" key="12">
    <source>
        <dbReference type="Proteomes" id="UP000433483"/>
    </source>
</evidence>
<dbReference type="Proteomes" id="UP000441208">
    <property type="component" value="Unassembled WGS sequence"/>
</dbReference>
<evidence type="ECO:0000313" key="2">
    <source>
        <dbReference type="EMBL" id="KAE9000524.1"/>
    </source>
</evidence>
<dbReference type="EMBL" id="QXFZ01000617">
    <property type="protein sequence ID" value="KAE9110052.1"/>
    <property type="molecule type" value="Genomic_DNA"/>
</dbReference>
<dbReference type="Proteomes" id="UP000460718">
    <property type="component" value="Unassembled WGS sequence"/>
</dbReference>
<dbReference type="Proteomes" id="UP000476176">
    <property type="component" value="Unassembled WGS sequence"/>
</dbReference>
<dbReference type="Proteomes" id="UP000429523">
    <property type="component" value="Unassembled WGS sequence"/>
</dbReference>
<dbReference type="EMBL" id="QXGB01000899">
    <property type="protein sequence ID" value="KAE9201609.1"/>
    <property type="molecule type" value="Genomic_DNA"/>
</dbReference>
<evidence type="ECO:0000313" key="9">
    <source>
        <dbReference type="EMBL" id="KAE9285543.1"/>
    </source>
</evidence>
<dbReference type="Proteomes" id="UP000488956">
    <property type="component" value="Unassembled WGS sequence"/>
</dbReference>
<dbReference type="EMBL" id="QXGA01002154">
    <property type="protein sequence ID" value="KAE9102918.1"/>
    <property type="molecule type" value="Genomic_DNA"/>
</dbReference>
<dbReference type="EMBL" id="QXFW01000903">
    <property type="protein sequence ID" value="KAE9000524.1"/>
    <property type="molecule type" value="Genomic_DNA"/>
</dbReference>
<evidence type="ECO:0000313" key="13">
    <source>
        <dbReference type="Proteomes" id="UP000437068"/>
    </source>
</evidence>
<dbReference type="EMBL" id="QXFY01001288">
    <property type="protein sequence ID" value="KAE9322179.1"/>
    <property type="molecule type" value="Genomic_DNA"/>
</dbReference>
<dbReference type="Proteomes" id="UP000440367">
    <property type="component" value="Unassembled WGS sequence"/>
</dbReference>
<dbReference type="EMBL" id="QXGE01002038">
    <property type="protein sequence ID" value="KAE9285543.1"/>
    <property type="molecule type" value="Genomic_DNA"/>
</dbReference>
<dbReference type="EMBL" id="QXGC01000743">
    <property type="protein sequence ID" value="KAE9222547.1"/>
    <property type="molecule type" value="Genomic_DNA"/>
</dbReference>
<sequence>MLTSPNAHALSLPLLLPTSPLPTPCLHRARSSRRVTPRPLQFPEKLICGGRLPSGGRLD</sequence>
<evidence type="ECO:0000313" key="20">
    <source>
        <dbReference type="Proteomes" id="UP000488956"/>
    </source>
</evidence>
<evidence type="ECO:0000313" key="10">
    <source>
        <dbReference type="EMBL" id="KAE9322179.1"/>
    </source>
</evidence>
<evidence type="ECO:0000313" key="14">
    <source>
        <dbReference type="Proteomes" id="UP000440367"/>
    </source>
</evidence>
<keyword evidence="12" id="KW-1185">Reference proteome</keyword>
<evidence type="ECO:0000313" key="4">
    <source>
        <dbReference type="EMBL" id="KAE9105323.1"/>
    </source>
</evidence>
<gene>
    <name evidence="9" type="ORF">PF001_g21860</name>
    <name evidence="8" type="ORF">PF002_g11311</name>
    <name evidence="7" type="ORF">PF004_g12766</name>
    <name evidence="6" type="ORF">PF005_g14892</name>
    <name evidence="3" type="ORF">PF006_g22308</name>
    <name evidence="5" type="ORF">PF007_g12004</name>
    <name evidence="10" type="ORF">PF008_g17646</name>
    <name evidence="1" type="ORF">PF009_g14361</name>
    <name evidence="4" type="ORF">PF010_g13069</name>
    <name evidence="2" type="ORF">PF011_g14144</name>
</gene>
<dbReference type="Proteomes" id="UP000433483">
    <property type="component" value="Unassembled WGS sequence"/>
</dbReference>
<evidence type="ECO:0000313" key="11">
    <source>
        <dbReference type="Proteomes" id="UP000429523"/>
    </source>
</evidence>
<reference evidence="11 12" key="1">
    <citation type="submission" date="2018-08" db="EMBL/GenBank/DDBJ databases">
        <title>Genomic investigation of the strawberry pathogen Phytophthora fragariae indicates pathogenicity is determined by transcriptional variation in three key races.</title>
        <authorList>
            <person name="Adams T.M."/>
            <person name="Armitage A.D."/>
            <person name="Sobczyk M.K."/>
            <person name="Bates H.J."/>
            <person name="Dunwell J.M."/>
            <person name="Nellist C.F."/>
            <person name="Harrison R.J."/>
        </authorList>
    </citation>
    <scope>NUCLEOTIDE SEQUENCE [LARGE SCALE GENOMIC DNA]</scope>
    <source>
        <strain evidence="9 13">A4</strain>
        <strain evidence="8 14">BC-1</strain>
        <strain evidence="7 18">BC-23</strain>
        <strain evidence="6 12">NOV-27</strain>
        <strain evidence="3 15">NOV-5</strain>
        <strain evidence="5 16">NOV-71</strain>
        <strain evidence="10 19">NOV-77</strain>
        <strain evidence="1 11">NOV-9</strain>
        <strain evidence="4 20">ONT-3</strain>
        <strain evidence="2 17">SCRP245</strain>
    </source>
</reference>
<dbReference type="AlphaFoldDB" id="A0A6A3RTG6"/>
<dbReference type="EMBL" id="QXGD01000514">
    <property type="protein sequence ID" value="KAE9236135.1"/>
    <property type="molecule type" value="Genomic_DNA"/>
</dbReference>
<dbReference type="EMBL" id="QXGF01000779">
    <property type="protein sequence ID" value="KAE8935689.1"/>
    <property type="molecule type" value="Genomic_DNA"/>
</dbReference>